<evidence type="ECO:0000313" key="1">
    <source>
        <dbReference type="EMBL" id="ABG50843.1"/>
    </source>
</evidence>
<dbReference type="AlphaFoldDB" id="Q115I1"/>
<dbReference type="KEGG" id="ter:Tery_1563"/>
<dbReference type="RefSeq" id="WP_011611219.1">
    <property type="nucleotide sequence ID" value="NC_008312.1"/>
</dbReference>
<organism evidence="1">
    <name type="scientific">Trichodesmium erythraeum (strain IMS101)</name>
    <dbReference type="NCBI Taxonomy" id="203124"/>
    <lineage>
        <taxon>Bacteria</taxon>
        <taxon>Bacillati</taxon>
        <taxon>Cyanobacteriota</taxon>
        <taxon>Cyanophyceae</taxon>
        <taxon>Oscillatoriophycideae</taxon>
        <taxon>Oscillatoriales</taxon>
        <taxon>Microcoleaceae</taxon>
        <taxon>Trichodesmium</taxon>
    </lineage>
</organism>
<dbReference type="eggNOG" id="ENOG5032TU1">
    <property type="taxonomic scope" value="Bacteria"/>
</dbReference>
<name>Q115I1_TRIEI</name>
<dbReference type="STRING" id="203124.Tery_1563"/>
<dbReference type="EMBL" id="CP000393">
    <property type="protein sequence ID" value="ABG50843.1"/>
    <property type="molecule type" value="Genomic_DNA"/>
</dbReference>
<accession>Q115I1</accession>
<dbReference type="OrthoDB" id="531045at2"/>
<dbReference type="HOGENOM" id="CLU_148524_0_0_3"/>
<reference evidence="1" key="1">
    <citation type="submission" date="2006-06" db="EMBL/GenBank/DDBJ databases">
        <title>Complete sequence of Trichodesmium erythraeum IMS101.</title>
        <authorList>
            <consortium name="US DOE Joint Genome Institute"/>
            <person name="Copeland A."/>
            <person name="Lucas S."/>
            <person name="Lapidus A."/>
            <person name="Barry K."/>
            <person name="Detter J.C."/>
            <person name="Glavina del Rio T."/>
            <person name="Hammon N."/>
            <person name="Israni S."/>
            <person name="Dalin E."/>
            <person name="Tice H."/>
            <person name="Pitluck S."/>
            <person name="Kiss H."/>
            <person name="Munk A.C."/>
            <person name="Brettin T."/>
            <person name="Bruce D."/>
            <person name="Han C."/>
            <person name="Tapia R."/>
            <person name="Gilna P."/>
            <person name="Schmutz J."/>
            <person name="Larimer F."/>
            <person name="Land M."/>
            <person name="Hauser L."/>
            <person name="Kyrpides N."/>
            <person name="Kim E."/>
            <person name="Richardson P."/>
        </authorList>
    </citation>
    <scope>NUCLEOTIDE SEQUENCE [LARGE SCALE GENOMIC DNA]</scope>
    <source>
        <strain evidence="1">IMS101</strain>
    </source>
</reference>
<sequence length="114" mass="13243">MAYYTAILTIAVKIESLQPVFTEILNNCGCEIIYTQKYYLMAREFPGQVSFSQLVTIEITLYRVTNNSENIQLNIVTRNEELPLKSSNHCSQVFDLLTYLIVENSNWELLERII</sequence>
<proteinExistence type="predicted"/>
<protein>
    <submittedName>
        <fullName evidence="1">Uncharacterized protein</fullName>
    </submittedName>
</protein>
<gene>
    <name evidence="1" type="ordered locus">Tery_1563</name>
</gene>